<dbReference type="EMBL" id="JABXXO010000009">
    <property type="protein sequence ID" value="KAF7770232.1"/>
    <property type="molecule type" value="Genomic_DNA"/>
</dbReference>
<dbReference type="InterPro" id="IPR009880">
    <property type="entry name" value="Glyoxal_oxidase_N"/>
</dbReference>
<evidence type="ECO:0000313" key="7">
    <source>
        <dbReference type="Proteomes" id="UP000629468"/>
    </source>
</evidence>
<accession>A0A8H7C7Y9</accession>
<sequence>MMPFFLYASFLAVSFAYDIPTQPLRKGLDGQFELIGNTLISAQQMFLGTTDKVYIVDKVENNPSRVKSHPAWAEEYTLSSNTHRAMDAITNTFCAGGNVLGNGTWLNVGGNQAVTYGGVQAETQTGGGPYDDPDGRKSVRMLDPCDNGHCDWTLSSFQADQRWYPTLETLEDGTMIIIGGCRWGGYVNDAQQNNPTYEFFPTRGKPVISPHLTRTLPTNLYPLTWLLPSGRLLLQSNWETILLDYKNGTETLLDAMPDAVRTYPASAGTVMLPLTPANNWTATILFCGGSNISTWQWTDPAFVIVGQRASQSCVKITPDVSPNYEQDDPLPEGRSMANFILLPDGTVFCTNGARTGTAGYGYNPWAVGMSYADDPHFTPLAYNASAAPGTRWSSQGFSSTKIPRMYHSSALLLPDGAVMIAGSNPNADYSVADLKYPTEYRMEFFYPAYYTHRRPQPRGIPSQLSYGGSSFTIAFTLDDLGGEITNIAKTKAVLIRPGFSTHSMNMGQRYVELESTYSTSDDNSAGFLRVSQVPPNPSIIAPGPALFFVVVNNIPSIGVQVMIGSGQLGTQKVLPVEPLPAPSLNNPKQNDNATLKGVGNGGKTNGAPGRLRGPPADAWITIFVAKHWDFYIILYITLYLLDYTICTIAGAAND</sequence>
<dbReference type="SUPFAM" id="SSF81296">
    <property type="entry name" value="E set domains"/>
    <property type="match status" value="1"/>
</dbReference>
<evidence type="ECO:0000313" key="6">
    <source>
        <dbReference type="EMBL" id="KAF7770232.1"/>
    </source>
</evidence>
<dbReference type="Proteomes" id="UP000629468">
    <property type="component" value="Unassembled WGS sequence"/>
</dbReference>
<evidence type="ECO:0000259" key="4">
    <source>
        <dbReference type="Pfam" id="PF07250"/>
    </source>
</evidence>
<dbReference type="InterPro" id="IPR014756">
    <property type="entry name" value="Ig_E-set"/>
</dbReference>
<dbReference type="CDD" id="cd02851">
    <property type="entry name" value="E_set_GO_C"/>
    <property type="match status" value="1"/>
</dbReference>
<dbReference type="PANTHER" id="PTHR32208">
    <property type="entry name" value="SECRETED PROTEIN-RELATED"/>
    <property type="match status" value="1"/>
</dbReference>
<comment type="caution">
    <text evidence="6">The sequence shown here is derived from an EMBL/GenBank/DDBJ whole genome shotgun (WGS) entry which is preliminary data.</text>
</comment>
<evidence type="ECO:0000259" key="5">
    <source>
        <dbReference type="Pfam" id="PF09118"/>
    </source>
</evidence>
<gene>
    <name evidence="6" type="ORF">Agabi119p4_6206</name>
</gene>
<keyword evidence="1 3" id="KW-0732">Signal</keyword>
<protein>
    <submittedName>
        <fullName evidence="6">CAZyme family AA5</fullName>
    </submittedName>
</protein>
<feature type="region of interest" description="Disordered" evidence="2">
    <location>
        <begin position="581"/>
        <end position="610"/>
    </location>
</feature>
<feature type="domain" description="Galactose oxidase-like Early set" evidence="5">
    <location>
        <begin position="454"/>
        <end position="563"/>
    </location>
</feature>
<dbReference type="Pfam" id="PF07250">
    <property type="entry name" value="Glyoxal_oxid_N"/>
    <property type="match status" value="1"/>
</dbReference>
<proteinExistence type="predicted"/>
<dbReference type="Pfam" id="PF09118">
    <property type="entry name" value="GO-like_E_set"/>
    <property type="match status" value="1"/>
</dbReference>
<dbReference type="Gene3D" id="2.130.10.80">
    <property type="entry name" value="Galactose oxidase/kelch, beta-propeller"/>
    <property type="match status" value="1"/>
</dbReference>
<reference evidence="6 7" key="1">
    <citation type="journal article" name="Sci. Rep.">
        <title>Telomere-to-telomere assembled and centromere annotated genomes of the two main subspecies of the button mushroom Agaricus bisporus reveal especially polymorphic chromosome ends.</title>
        <authorList>
            <person name="Sonnenberg A.S.M."/>
            <person name="Sedaghat-Telgerd N."/>
            <person name="Lavrijssen B."/>
            <person name="Ohm R.A."/>
            <person name="Hendrickx P.M."/>
            <person name="Scholtmeijer K."/>
            <person name="Baars J.J.P."/>
            <person name="van Peer A."/>
        </authorList>
    </citation>
    <scope>NUCLEOTIDE SEQUENCE [LARGE SCALE GENOMIC DNA]</scope>
    <source>
        <strain evidence="6 7">H119_p4</strain>
    </source>
</reference>
<evidence type="ECO:0000256" key="1">
    <source>
        <dbReference type="ARBA" id="ARBA00022729"/>
    </source>
</evidence>
<name>A0A8H7C7Y9_AGABI</name>
<dbReference type="PANTHER" id="PTHR32208:SF21">
    <property type="entry name" value="LOW QUALITY PROTEIN: ALDEHYDE OXIDASE GLOX-LIKE"/>
    <property type="match status" value="1"/>
</dbReference>
<dbReference type="InterPro" id="IPR015202">
    <property type="entry name" value="GO-like_E_set"/>
</dbReference>
<evidence type="ECO:0000256" key="2">
    <source>
        <dbReference type="SAM" id="MobiDB-lite"/>
    </source>
</evidence>
<organism evidence="6 7">
    <name type="scientific">Agaricus bisporus var. burnettii</name>
    <dbReference type="NCBI Taxonomy" id="192524"/>
    <lineage>
        <taxon>Eukaryota</taxon>
        <taxon>Fungi</taxon>
        <taxon>Dikarya</taxon>
        <taxon>Basidiomycota</taxon>
        <taxon>Agaricomycotina</taxon>
        <taxon>Agaricomycetes</taxon>
        <taxon>Agaricomycetidae</taxon>
        <taxon>Agaricales</taxon>
        <taxon>Agaricineae</taxon>
        <taxon>Agaricaceae</taxon>
        <taxon>Agaricus</taxon>
    </lineage>
</organism>
<feature type="chain" id="PRO_5034477691" evidence="3">
    <location>
        <begin position="17"/>
        <end position="654"/>
    </location>
</feature>
<dbReference type="InterPro" id="IPR011043">
    <property type="entry name" value="Gal_Oxase/kelch_b-propeller"/>
</dbReference>
<dbReference type="Gene3D" id="2.60.40.10">
    <property type="entry name" value="Immunoglobulins"/>
    <property type="match status" value="1"/>
</dbReference>
<dbReference type="InterPro" id="IPR013783">
    <property type="entry name" value="Ig-like_fold"/>
</dbReference>
<feature type="compositionally biased region" description="Polar residues" evidence="2">
    <location>
        <begin position="583"/>
        <end position="593"/>
    </location>
</feature>
<dbReference type="InterPro" id="IPR037293">
    <property type="entry name" value="Gal_Oxidase_central_sf"/>
</dbReference>
<evidence type="ECO:0000256" key="3">
    <source>
        <dbReference type="SAM" id="SignalP"/>
    </source>
</evidence>
<feature type="domain" description="Glyoxal oxidase N-terminal" evidence="4">
    <location>
        <begin position="124"/>
        <end position="449"/>
    </location>
</feature>
<feature type="signal peptide" evidence="3">
    <location>
        <begin position="1"/>
        <end position="16"/>
    </location>
</feature>
<dbReference type="AlphaFoldDB" id="A0A8H7C7Y9"/>
<dbReference type="SUPFAM" id="SSF50965">
    <property type="entry name" value="Galactose oxidase, central domain"/>
    <property type="match status" value="1"/>
</dbReference>